<dbReference type="InterPro" id="IPR029063">
    <property type="entry name" value="SAM-dependent_MTases_sf"/>
</dbReference>
<dbReference type="Proteomes" id="UP001597460">
    <property type="component" value="Unassembled WGS sequence"/>
</dbReference>
<dbReference type="GO" id="GO:0008168">
    <property type="term" value="F:methyltransferase activity"/>
    <property type="evidence" value="ECO:0007669"/>
    <property type="project" value="UniProtKB-KW"/>
</dbReference>
<dbReference type="PANTHER" id="PTHR43591">
    <property type="entry name" value="METHYLTRANSFERASE"/>
    <property type="match status" value="1"/>
</dbReference>
<keyword evidence="3" id="KW-1185">Reference proteome</keyword>
<dbReference type="SUPFAM" id="SSF53335">
    <property type="entry name" value="S-adenosyl-L-methionine-dependent methyltransferases"/>
    <property type="match status" value="1"/>
</dbReference>
<evidence type="ECO:0000313" key="2">
    <source>
        <dbReference type="EMBL" id="MFD2531405.1"/>
    </source>
</evidence>
<keyword evidence="2" id="KW-0489">Methyltransferase</keyword>
<comment type="caution">
    <text evidence="2">The sequence shown here is derived from an EMBL/GenBank/DDBJ whole genome shotgun (WGS) entry which is preliminary data.</text>
</comment>
<sequence>MSRTAESYNKQAKMYEEKWENYLSHTHHKMLVNFSSDSEHRILDVSAGTGLLAQHLLEEDNAFSELVLNDISEEMLSMAKSRFSENETVSFTEFPVERLGFEEHSFDTVISMSAFHNYTDQEAALSEIYRVLKPGGSFYILDWNKKGVFRFINMFINVVTGEVIRTSSADDVKKMLKTSSFKVYRSEKWKYNYWNFFLIKAKK</sequence>
<evidence type="ECO:0000259" key="1">
    <source>
        <dbReference type="Pfam" id="PF08241"/>
    </source>
</evidence>
<proteinExistence type="predicted"/>
<name>A0ABW5JG48_9BACT</name>
<protein>
    <submittedName>
        <fullName evidence="2">Class I SAM-dependent methyltransferase</fullName>
        <ecNumber evidence="2">2.1.1.-</ecNumber>
    </submittedName>
</protein>
<keyword evidence="2" id="KW-0808">Transferase</keyword>
<organism evidence="2 3">
    <name type="scientific">Gracilimonas halophila</name>
    <dbReference type="NCBI Taxonomy" id="1834464"/>
    <lineage>
        <taxon>Bacteria</taxon>
        <taxon>Pseudomonadati</taxon>
        <taxon>Balneolota</taxon>
        <taxon>Balneolia</taxon>
        <taxon>Balneolales</taxon>
        <taxon>Balneolaceae</taxon>
        <taxon>Gracilimonas</taxon>
    </lineage>
</organism>
<feature type="domain" description="Methyltransferase type 11" evidence="1">
    <location>
        <begin position="43"/>
        <end position="140"/>
    </location>
</feature>
<dbReference type="CDD" id="cd02440">
    <property type="entry name" value="AdoMet_MTases"/>
    <property type="match status" value="1"/>
</dbReference>
<gene>
    <name evidence="2" type="ORF">ACFSVN_02980</name>
</gene>
<evidence type="ECO:0000313" key="3">
    <source>
        <dbReference type="Proteomes" id="UP001597460"/>
    </source>
</evidence>
<reference evidence="3" key="1">
    <citation type="journal article" date="2019" name="Int. J. Syst. Evol. Microbiol.">
        <title>The Global Catalogue of Microorganisms (GCM) 10K type strain sequencing project: providing services to taxonomists for standard genome sequencing and annotation.</title>
        <authorList>
            <consortium name="The Broad Institute Genomics Platform"/>
            <consortium name="The Broad Institute Genome Sequencing Center for Infectious Disease"/>
            <person name="Wu L."/>
            <person name="Ma J."/>
        </authorList>
    </citation>
    <scope>NUCLEOTIDE SEQUENCE [LARGE SCALE GENOMIC DNA]</scope>
    <source>
        <strain evidence="3">KCTC 52042</strain>
    </source>
</reference>
<dbReference type="RefSeq" id="WP_390298394.1">
    <property type="nucleotide sequence ID" value="NZ_JBHULI010000003.1"/>
</dbReference>
<dbReference type="EC" id="2.1.1.-" evidence="2"/>
<dbReference type="Pfam" id="PF08241">
    <property type="entry name" value="Methyltransf_11"/>
    <property type="match status" value="1"/>
</dbReference>
<dbReference type="Gene3D" id="3.40.50.150">
    <property type="entry name" value="Vaccinia Virus protein VP39"/>
    <property type="match status" value="1"/>
</dbReference>
<accession>A0ABW5JG48</accession>
<dbReference type="PANTHER" id="PTHR43591:SF110">
    <property type="entry name" value="RHODANESE DOMAIN-CONTAINING PROTEIN"/>
    <property type="match status" value="1"/>
</dbReference>
<dbReference type="GO" id="GO:0032259">
    <property type="term" value="P:methylation"/>
    <property type="evidence" value="ECO:0007669"/>
    <property type="project" value="UniProtKB-KW"/>
</dbReference>
<dbReference type="EMBL" id="JBHULI010000003">
    <property type="protein sequence ID" value="MFD2531405.1"/>
    <property type="molecule type" value="Genomic_DNA"/>
</dbReference>
<dbReference type="InterPro" id="IPR013216">
    <property type="entry name" value="Methyltransf_11"/>
</dbReference>